<dbReference type="Proteomes" id="UP000295497">
    <property type="component" value="Chromosome"/>
</dbReference>
<dbReference type="EMBL" id="CP012672">
    <property type="protein sequence ID" value="AUX33250.1"/>
    <property type="molecule type" value="Genomic_DNA"/>
</dbReference>
<feature type="region of interest" description="Disordered" evidence="1">
    <location>
        <begin position="97"/>
        <end position="124"/>
    </location>
</feature>
<dbReference type="EMBL" id="CP012672">
    <property type="protein sequence ID" value="AUX33193.1"/>
    <property type="molecule type" value="Genomic_DNA"/>
</dbReference>
<evidence type="ECO:0000313" key="3">
    <source>
        <dbReference type="EMBL" id="AUX33250.1"/>
    </source>
</evidence>
<dbReference type="RefSeq" id="WP_129576657.1">
    <property type="nucleotide sequence ID" value="NZ_CP012672.1"/>
</dbReference>
<accession>A0A4P2QSM8</accession>
<evidence type="ECO:0000313" key="4">
    <source>
        <dbReference type="Proteomes" id="UP000295497"/>
    </source>
</evidence>
<proteinExistence type="predicted"/>
<reference evidence="3 4" key="1">
    <citation type="submission" date="2015-09" db="EMBL/GenBank/DDBJ databases">
        <title>Sorangium comparison.</title>
        <authorList>
            <person name="Zaburannyi N."/>
            <person name="Bunk B."/>
            <person name="Overmann J."/>
            <person name="Mueller R."/>
        </authorList>
    </citation>
    <scope>NUCLEOTIDE SEQUENCE [LARGE SCALE GENOMIC DNA]</scope>
    <source>
        <strain evidence="3 4">So ce836</strain>
    </source>
</reference>
<dbReference type="AlphaFoldDB" id="A0A4P2QSM8"/>
<evidence type="ECO:0000256" key="1">
    <source>
        <dbReference type="SAM" id="MobiDB-lite"/>
    </source>
</evidence>
<name>A0A4P2QSM8_SORCE</name>
<sequence length="124" mass="13376">MKPGIATPSTLVPPDALEAFGRAVARLAAELAVGIIEQRQQAAAPPRYATAKHNPIGSSRAFLDAARRGDFPSHKVGREVRALWADVDAYILSRPGSRRREERATLEAELAASAAPRRRRAARG</sequence>
<organism evidence="3 4">
    <name type="scientific">Sorangium cellulosum</name>
    <name type="common">Polyangium cellulosum</name>
    <dbReference type="NCBI Taxonomy" id="56"/>
    <lineage>
        <taxon>Bacteria</taxon>
        <taxon>Pseudomonadati</taxon>
        <taxon>Myxococcota</taxon>
        <taxon>Polyangia</taxon>
        <taxon>Polyangiales</taxon>
        <taxon>Polyangiaceae</taxon>
        <taxon>Sorangium</taxon>
    </lineage>
</organism>
<protein>
    <submittedName>
        <fullName evidence="3">Uncharacterized protein</fullName>
    </submittedName>
</protein>
<evidence type="ECO:0000313" key="2">
    <source>
        <dbReference type="EMBL" id="AUX33193.1"/>
    </source>
</evidence>
<gene>
    <name evidence="2" type="ORF">SOCE836_053470</name>
    <name evidence="3" type="ORF">SOCE836_054040</name>
</gene>